<reference evidence="3 4" key="1">
    <citation type="submission" date="2015-01" db="EMBL/GenBank/DDBJ databases">
        <title>The Genome Sequence of Exophiala xenobiotica CBS118157.</title>
        <authorList>
            <consortium name="The Broad Institute Genomics Platform"/>
            <person name="Cuomo C."/>
            <person name="de Hoog S."/>
            <person name="Gorbushina A."/>
            <person name="Stielow B."/>
            <person name="Teixiera M."/>
            <person name="Abouelleil A."/>
            <person name="Chapman S.B."/>
            <person name="Priest M."/>
            <person name="Young S.K."/>
            <person name="Wortman J."/>
            <person name="Nusbaum C."/>
            <person name="Birren B."/>
        </authorList>
    </citation>
    <scope>NUCLEOTIDE SEQUENCE [LARGE SCALE GENOMIC DNA]</scope>
    <source>
        <strain evidence="3 4">CBS 118157</strain>
    </source>
</reference>
<dbReference type="GO" id="GO:0000289">
    <property type="term" value="P:nuclear-transcribed mRNA poly(A) tail shortening"/>
    <property type="evidence" value="ECO:0007669"/>
    <property type="project" value="TreeGrafter"/>
</dbReference>
<proteinExistence type="inferred from homology"/>
<dbReference type="SUPFAM" id="SSF53098">
    <property type="entry name" value="Ribonuclease H-like"/>
    <property type="match status" value="1"/>
</dbReference>
<dbReference type="Proteomes" id="UP000054342">
    <property type="component" value="Unassembled WGS sequence"/>
</dbReference>
<dbReference type="AlphaFoldDB" id="A0A0D2EJ04"/>
<organism evidence="3 4">
    <name type="scientific">Exophiala xenobiotica</name>
    <dbReference type="NCBI Taxonomy" id="348802"/>
    <lineage>
        <taxon>Eukaryota</taxon>
        <taxon>Fungi</taxon>
        <taxon>Dikarya</taxon>
        <taxon>Ascomycota</taxon>
        <taxon>Pezizomycotina</taxon>
        <taxon>Eurotiomycetes</taxon>
        <taxon>Chaetothyriomycetidae</taxon>
        <taxon>Chaetothyriales</taxon>
        <taxon>Herpotrichiellaceae</taxon>
        <taxon>Exophiala</taxon>
    </lineage>
</organism>
<evidence type="ECO:0000313" key="3">
    <source>
        <dbReference type="EMBL" id="KIW55383.1"/>
    </source>
</evidence>
<dbReference type="EMBL" id="KN847320">
    <property type="protein sequence ID" value="KIW55383.1"/>
    <property type="molecule type" value="Genomic_DNA"/>
</dbReference>
<keyword evidence="4" id="KW-1185">Reference proteome</keyword>
<accession>A0A0D2EJ04</accession>
<evidence type="ECO:0000256" key="1">
    <source>
        <dbReference type="ARBA" id="ARBA00008372"/>
    </source>
</evidence>
<dbReference type="GO" id="GO:0000175">
    <property type="term" value="F:3'-5'-RNA exonuclease activity"/>
    <property type="evidence" value="ECO:0007669"/>
    <property type="project" value="TreeGrafter"/>
</dbReference>
<dbReference type="STRING" id="348802.A0A0D2EJ04"/>
<feature type="compositionally biased region" description="Polar residues" evidence="2">
    <location>
        <begin position="554"/>
        <end position="570"/>
    </location>
</feature>
<dbReference type="InterPro" id="IPR051181">
    <property type="entry name" value="CAF1_poly(A)_ribonucleases"/>
</dbReference>
<protein>
    <submittedName>
        <fullName evidence="3">Uncharacterized protein</fullName>
    </submittedName>
</protein>
<feature type="region of interest" description="Disordered" evidence="2">
    <location>
        <begin position="551"/>
        <end position="570"/>
    </location>
</feature>
<dbReference type="InterPro" id="IPR006941">
    <property type="entry name" value="RNase_CAF1"/>
</dbReference>
<dbReference type="HOGENOM" id="CLU_022380_0_0_1"/>
<dbReference type="PANTHER" id="PTHR15092:SF22">
    <property type="entry name" value="POLY(A)-SPECIFIC RIBONUCLEASE PNLDC1"/>
    <property type="match status" value="1"/>
</dbReference>
<dbReference type="Gene3D" id="3.30.420.10">
    <property type="entry name" value="Ribonuclease H-like superfamily/Ribonuclease H"/>
    <property type="match status" value="2"/>
</dbReference>
<evidence type="ECO:0000256" key="2">
    <source>
        <dbReference type="SAM" id="MobiDB-lite"/>
    </source>
</evidence>
<dbReference type="InterPro" id="IPR012337">
    <property type="entry name" value="RNaseH-like_sf"/>
</dbReference>
<dbReference type="RefSeq" id="XP_013315967.1">
    <property type="nucleotide sequence ID" value="XM_013460513.1"/>
</dbReference>
<evidence type="ECO:0000313" key="4">
    <source>
        <dbReference type="Proteomes" id="UP000054342"/>
    </source>
</evidence>
<feature type="region of interest" description="Disordered" evidence="2">
    <location>
        <begin position="465"/>
        <end position="486"/>
    </location>
</feature>
<dbReference type="GO" id="GO:0005634">
    <property type="term" value="C:nucleus"/>
    <property type="evidence" value="ECO:0007669"/>
    <property type="project" value="TreeGrafter"/>
</dbReference>
<dbReference type="GO" id="GO:1990432">
    <property type="term" value="P:siRNA 3'-end processing"/>
    <property type="evidence" value="ECO:0007669"/>
    <property type="project" value="TreeGrafter"/>
</dbReference>
<dbReference type="PANTHER" id="PTHR15092">
    <property type="entry name" value="POLY A -SPECIFIC RIBONUCLEASE/TARGET OF EGR1, MEMBER 1"/>
    <property type="match status" value="1"/>
</dbReference>
<dbReference type="GO" id="GO:0003723">
    <property type="term" value="F:RNA binding"/>
    <property type="evidence" value="ECO:0007669"/>
    <property type="project" value="TreeGrafter"/>
</dbReference>
<dbReference type="GeneID" id="25329575"/>
<dbReference type="GO" id="GO:1990431">
    <property type="term" value="P:priRNA 3'-end processing"/>
    <property type="evidence" value="ECO:0007669"/>
    <property type="project" value="TreeGrafter"/>
</dbReference>
<comment type="similarity">
    <text evidence="1">Belongs to the CAF1 family.</text>
</comment>
<dbReference type="OrthoDB" id="414075at2759"/>
<feature type="compositionally biased region" description="Low complexity" evidence="2">
    <location>
        <begin position="473"/>
        <end position="486"/>
    </location>
</feature>
<sequence>MPTFLRRLFGLPSKLLCLPFNSLRTSLRPQQPLFPCAMDITHATFPGELIKIIQHIADSRFVAFDLEFSGVAARRSAGGSGKLSLQEYYQDLRSAAQIYQILQIGLTIVSEDTEKGRYVARPYNFHLSPLPATKEQVFRRVWSYNSGAISFLMRNGFNIERPFSDGVHYLSREEEQQVRQKLSDDDKVRSEIPDMILKDEDSVLVNHIKESVNEWQSLPTEEQENYLNIPAEDAQDPIPSELSRYQVRLTHQIVRNEWPKLKTRGMGHFVQITKPTDEQQASWRELRAQTREREIAHAVGFRWVIEAIMGGDISKLPHYYVEAAFPEGQAPKDTPGFLNQLQQDLRKGTRAFVGHNCLTDLINLYRCFIGDLPERVEDFSARVIELFPIVLDTKYLAGVGSKRWADTSLKAVESDLSSVGVPRIHLPPDFDRYLHAATYHEAGFDSFVTAKIGLKLPGKLKREVKDLDPPIGSSAPTMEETTTTSAEAKVKDVAVESEVPKKGLTTSVVDVLKAPVTIARSILIGSEHGTQESTSTHGSEKGATVVVAKEKNQHTVASKPNSRSLQSVSRRSNIFDMLEDEPSEASEEQDAAQKHAETQRRIAEMVEKGELLPRWEEDGEFWKLISNRLQANACEEGILDMMRPLKT</sequence>
<gene>
    <name evidence="3" type="ORF">PV05_07667</name>
</gene>
<name>A0A0D2EJ04_9EURO</name>
<dbReference type="InterPro" id="IPR036397">
    <property type="entry name" value="RNaseH_sf"/>
</dbReference>
<dbReference type="Pfam" id="PF04857">
    <property type="entry name" value="CAF1"/>
    <property type="match status" value="1"/>
</dbReference>